<dbReference type="GeneID" id="110975598"/>
<sequence>MKYVYVIIIAVVCCSEIFIALATGTATSSSYFVLAEHGKYKTVQHRAIASSVQETRRHCAAACLQEDLCQQFCYGPSTGQCVLEDASFMSLSGRGTDNCTYYSRQVCNSSYHLTSFHEHMFPFPAFNGELVLDASVLCRARAMIIFSGDGTKAGTKYQIIFDQATRMRRCTQCSQLISVQTPDVLSKYEMRRFWLRYNQGTFTLGKHDEAPFLQWTDSTPQAPLFVGFSNWDFPATWVVHHIC</sequence>
<feature type="domain" description="Apple" evidence="1">
    <location>
        <begin position="14"/>
        <end position="107"/>
    </location>
</feature>
<proteinExistence type="predicted"/>
<dbReference type="PROSITE" id="PS50948">
    <property type="entry name" value="PAN"/>
    <property type="match status" value="1"/>
</dbReference>
<dbReference type="RefSeq" id="XP_022083877.1">
    <property type="nucleotide sequence ID" value="XM_022228185.1"/>
</dbReference>
<dbReference type="PANTHER" id="PTHR36695:SF12">
    <property type="entry name" value="AGAP008648-PA"/>
    <property type="match status" value="1"/>
</dbReference>
<name>A0A8B7XUG1_ACAPL</name>
<dbReference type="Proteomes" id="UP000694845">
    <property type="component" value="Unplaced"/>
</dbReference>
<gene>
    <name evidence="3" type="primary">LOC110975598</name>
</gene>
<keyword evidence="2" id="KW-1185">Reference proteome</keyword>
<evidence type="ECO:0000313" key="3">
    <source>
        <dbReference type="RefSeq" id="XP_022083877.1"/>
    </source>
</evidence>
<dbReference type="InterPro" id="IPR022041">
    <property type="entry name" value="Methyltransf_FA"/>
</dbReference>
<reference evidence="3" key="1">
    <citation type="submission" date="2025-08" db="UniProtKB">
        <authorList>
            <consortium name="RefSeq"/>
        </authorList>
    </citation>
    <scope>IDENTIFICATION</scope>
</reference>
<accession>A0A8B7XUG1</accession>
<dbReference type="Pfam" id="PF12248">
    <property type="entry name" value="Methyltransf_FA"/>
    <property type="match status" value="1"/>
</dbReference>
<evidence type="ECO:0000259" key="1">
    <source>
        <dbReference type="PROSITE" id="PS50948"/>
    </source>
</evidence>
<dbReference type="KEGG" id="aplc:110975598"/>
<dbReference type="PANTHER" id="PTHR36695">
    <property type="entry name" value="AGAP008648-PA"/>
    <property type="match status" value="1"/>
</dbReference>
<organism evidence="2 3">
    <name type="scientific">Acanthaster planci</name>
    <name type="common">Crown-of-thorns starfish</name>
    <dbReference type="NCBI Taxonomy" id="133434"/>
    <lineage>
        <taxon>Eukaryota</taxon>
        <taxon>Metazoa</taxon>
        <taxon>Echinodermata</taxon>
        <taxon>Eleutherozoa</taxon>
        <taxon>Asterozoa</taxon>
        <taxon>Asteroidea</taxon>
        <taxon>Valvatacea</taxon>
        <taxon>Valvatida</taxon>
        <taxon>Acanthasteridae</taxon>
        <taxon>Acanthaster</taxon>
    </lineage>
</organism>
<dbReference type="OrthoDB" id="2142040at2759"/>
<dbReference type="InterPro" id="IPR003609">
    <property type="entry name" value="Pan_app"/>
</dbReference>
<dbReference type="AlphaFoldDB" id="A0A8B7XUG1"/>
<evidence type="ECO:0000313" key="2">
    <source>
        <dbReference type="Proteomes" id="UP000694845"/>
    </source>
</evidence>
<dbReference type="OMA" id="GRCAVEC"/>
<dbReference type="Pfam" id="PF00024">
    <property type="entry name" value="PAN_1"/>
    <property type="match status" value="1"/>
</dbReference>
<protein>
    <submittedName>
        <fullName evidence="3">Uncharacterized protein LOC110975598</fullName>
    </submittedName>
</protein>